<evidence type="ECO:0000313" key="4">
    <source>
        <dbReference type="EMBL" id="MEL1250960.1"/>
    </source>
</evidence>
<keyword evidence="2" id="KW-0732">Signal</keyword>
<dbReference type="Proteomes" id="UP001497045">
    <property type="component" value="Unassembled WGS sequence"/>
</dbReference>
<dbReference type="PANTHER" id="PTHR34597:SF1">
    <property type="entry name" value="HEME_HEMOPEXIN TRANSPORTER PROTEIN HUXB"/>
    <property type="match status" value="1"/>
</dbReference>
<dbReference type="EMBL" id="JBBYHV010000001">
    <property type="protein sequence ID" value="MEL1250960.1"/>
    <property type="molecule type" value="Genomic_DNA"/>
</dbReference>
<dbReference type="PANTHER" id="PTHR34597">
    <property type="entry name" value="SLR1661 PROTEIN"/>
    <property type="match status" value="1"/>
</dbReference>
<feature type="region of interest" description="Disordered" evidence="1">
    <location>
        <begin position="24"/>
        <end position="49"/>
    </location>
</feature>
<protein>
    <submittedName>
        <fullName evidence="4">ShlB/FhaC/HecB family hemolysin secretion/activation protein</fullName>
    </submittedName>
</protein>
<feature type="signal peptide" evidence="2">
    <location>
        <begin position="1"/>
        <end position="19"/>
    </location>
</feature>
<name>A0ABU9IFF8_9SPHN</name>
<accession>A0ABU9IFF8</accession>
<dbReference type="InterPro" id="IPR005565">
    <property type="entry name" value="Hemolysn_activator_HlyB_C"/>
</dbReference>
<comment type="caution">
    <text evidence="4">The sequence shown here is derived from an EMBL/GenBank/DDBJ whole genome shotgun (WGS) entry which is preliminary data.</text>
</comment>
<dbReference type="RefSeq" id="WP_341673472.1">
    <property type="nucleotide sequence ID" value="NZ_JBBYHV010000001.1"/>
</dbReference>
<evidence type="ECO:0000256" key="1">
    <source>
        <dbReference type="SAM" id="MobiDB-lite"/>
    </source>
</evidence>
<feature type="chain" id="PRO_5046513260" evidence="2">
    <location>
        <begin position="20"/>
        <end position="621"/>
    </location>
</feature>
<sequence length="621" mass="65754">MRLITTATIALACSWTAAAQGQTLGQTGPAAERTGPQAQTVTPDFQEPAEFPDLTPPDAPPIPRLSGTASIADIAVAVDGEVAGVARADFNGLADAASGLTVSAAPGTPLDAAWVEEQFRANGMIGANVELDRLAAMIQLINRAFVANGYINSGLLVEGPPPTTPGTLQTRLVQGRLVGENDGIVLAWGEEGNRGLSEAFVTARMPSARNVPLDVIAIERDFRLLAENPAIGSVSADLQPGEVAGEARLAMIVRPAEQFDFYMGYANNRSPSIGAERFALGGSIRNMMLGGDQFSFEAGLTSGEPDANFGYSLPVTARTALYARGGFNEAAVIDPELLPLDISASDWNVEGGFTHRLFARPLTPNRSGVGWQSARSLTLGASVAHRVSKTRLLGRPFSFSPGAVDGRAEYTAARLTADFVERGIETVFVVSLTATQGLDGSRGDIPGLITPDRDFRSIRGQVSYARLLTDSGTELRMRLSGQYADGILYSGERFAAGGSQAVRGYRETLVLSDSGVIGSVELAQPFSLSGRAGATRDFDWGAFTISAFIDAAMLDNREIADPVSDELLSIGAGLEWRPSPAVQASISYAHALEDAVVPGQRDMQDRGFHFAITVRPLEFFR</sequence>
<organism evidence="4 5">
    <name type="scientific">Aurantiacibacter gilvus</name>
    <dbReference type="NCBI Taxonomy" id="3139141"/>
    <lineage>
        <taxon>Bacteria</taxon>
        <taxon>Pseudomonadati</taxon>
        <taxon>Pseudomonadota</taxon>
        <taxon>Alphaproteobacteria</taxon>
        <taxon>Sphingomonadales</taxon>
        <taxon>Erythrobacteraceae</taxon>
        <taxon>Aurantiacibacter</taxon>
    </lineage>
</organism>
<dbReference type="Pfam" id="PF03865">
    <property type="entry name" value="ShlB"/>
    <property type="match status" value="1"/>
</dbReference>
<feature type="domain" description="Haemolysin activator HlyB C-terminal" evidence="3">
    <location>
        <begin position="411"/>
        <end position="541"/>
    </location>
</feature>
<evidence type="ECO:0000256" key="2">
    <source>
        <dbReference type="SAM" id="SignalP"/>
    </source>
</evidence>
<dbReference type="InterPro" id="IPR051544">
    <property type="entry name" value="TPS_OM_transporter"/>
</dbReference>
<keyword evidence="5" id="KW-1185">Reference proteome</keyword>
<evidence type="ECO:0000313" key="5">
    <source>
        <dbReference type="Proteomes" id="UP001497045"/>
    </source>
</evidence>
<proteinExistence type="predicted"/>
<gene>
    <name evidence="4" type="ORF">AAEO60_09775</name>
</gene>
<dbReference type="Gene3D" id="2.40.160.50">
    <property type="entry name" value="membrane protein fhac: a member of the omp85/tpsb transporter family"/>
    <property type="match status" value="1"/>
</dbReference>
<reference evidence="4 5" key="1">
    <citation type="submission" date="2024-04" db="EMBL/GenBank/DDBJ databases">
        <title>Aurantiacibacter sp. DGU6 16S ribosomal RNA gene Genome sequencing and assembly.</title>
        <authorList>
            <person name="Park S."/>
        </authorList>
    </citation>
    <scope>NUCLEOTIDE SEQUENCE [LARGE SCALE GENOMIC DNA]</scope>
    <source>
        <strain evidence="4 5">DGU6</strain>
    </source>
</reference>
<evidence type="ECO:0000259" key="3">
    <source>
        <dbReference type="Pfam" id="PF03865"/>
    </source>
</evidence>